<evidence type="ECO:0000256" key="2">
    <source>
        <dbReference type="ARBA" id="ARBA00012417"/>
    </source>
</evidence>
<sequence length="2274" mass="251689">MLFSRCGVLDITTNGKHFSATIYDTNSKFKVDNVDDLKYVGVLSGVRDCVVTDTSGMTTEIDKSVMGMGVKFDDGYSTLRRLYDITRNPHESVIRPSDCIENTMKNTTSKFKYDYTSSILSDPGMLYGPEKNITAKMAAITRLCNLPVSTVGLKLRIQGEEGEIDAVVHNPSGVTGFNHFNSSQVYFEAHSEMDVLMMMVAFLKHNGIWGEITANMDLFKFDYAGAFFDPRWMEVADETSFMAVRAQLISSYFKCKSIIKRATKQNNNKRRRHDEESSLLFPSIEMFESNSRDLCDEAMRGSSAVVGGGQGCPHSNSHVRLDESGKLSCLACFSTLFFVPKDITSNFIKCKNTAGAQQWINDRLEGGKATVAGVGANLKKLMLKLADITQAAHGPITLGSCGRRWNWPSKVSPILQAFIMYSLISALRKMREPRLPEMNVDALYSLMNPFGKMLLLFMHNSLVMASNNSELTTPPSPGGTAVGKWWDVYYAGPNLWSFQITKCEVEKNKTVADLACLETLQRLPLPGDGRAVVDERIIFKGFCRGENLAGSGELVSDITQSVNTMALVLENRDFFVDEKTNSVKSRPGVGDVMCSLEVTGYRPNRAQESRNSGRVSARIMRILDSREGARVWHSPKHRAILFERINNDTSRSTEAMERAITNHKILYYDIETNTIDFTSQSAVITSICCCLCTGGDISRGGERSVFGLAAPGTSVAELAGKIKAAYPGYKKNGEEEYVITDHAPDNINIYSNEFEMLMGFAEYVQEKRPHVISGWNSAAFDDPFVFTRIVKHLSFPDMCPMATIETAKSVLPDEGERMASREERLALAKTGLFNFEQFMDYKTGYMHRTVSADLMTGAASQVNAKFYEENKMSSSKMGSAGWFQNIIGGCCTAIRLDLMKVCAKAYKESLSEFNLNAVLAKVSNVGDRLKNVKDEVDLHYHLLGFLKLTSVEAQATVHVYCCKDAYLTAVVSTSINKEGEIFGLCLDSALIEPVVTANLVTPLCIGEGAVCRNMGSKRAERRGVGIRRHSIATETKGGMVSQSIVNHVPYQTIDMTSLYPMTMCQNNLCTSTFVSHRQVIDLRDRLVEIEIEKNPQRRLLNIIDECNIKVLESYRPNDIAVASWKNSNSNKSAPVTRLEKRIGNKFVNKGDEEEDDWCANAPPNMAITAAGLDYFPEVVCDINIQQAAKVNDDMHISPSSFEYLLQVLPLMIISQPHVGAQITAGECQTVEECLVALEEEFNEEKDAEVIKTHWTFAGTPQSDVSSSPVTKMVENIANRTGRNVEDTLRKCGRISGLLDRIYRRVNVFDSADDYGVRLWTSRLINVGMLVRTWNIKNTILEGIIPTMQIKYKADRVVMQQNAKKCAAAGDMKRAGLNKVGQLIMKLSMNSMYGCLALKAKSSKREFTTGTASSASNIANSAAAGGVGGGTRHSTTANQITETARCVFGNIGCALQQALPGTKQAYGDTDSVFCVHNIPGDGGVPFKREESERVVYLIDMVLKHKLSQIIPILVNCTTKGIRFVPRRDAGRGMMSIAHERLAVLGLLFAKKTYHMLHFNENSAAFEEMIAACKNNGKIGEHIDKFVTLTPRPGYADKFIVPHNPGLIFRAANTKGGKPLKDFLNAEGITDKESLREWFTSSPVWMELDATVVNNLYASKIVDAEKGQWIDAVTSRPLTDEWEIDAVTQANAAFTAYKKGAFVKKGISASTKLKGLQSLFSRTVPESMEPKEKYMKCVENHVKNFASHTTNPSMMITSARVNKLDPNGAQKRPNPLAMTINNHLNPSSSISLGEKFKTVISVSAWSLTADPEEIPAGYYNSGGVRWNPENMKGSIPCFSVKNLSVVPNVVSTAYDIMDADKKALGSMVKKNADILCTACAISGFSLRPGALSFNTGVIVTNDLAMACVRATTTTNKDKKLFVGGKQYIEYEDEEEENGQQVMDEETTTTASFFSEMKNDIKGSILSRLVTASCSACSTIAERQKVVEDAKNRTLNQYIVETMGLDKRVAEQMDALVSQVETVKEICDKKRQNGGTFKSQLDDMVAKVKVKFAPVLNEAAKLTRLHWLKCPVTIPDGGDKESEGGGVPLRVALEAMAGKYKCINTCDLACCQSLYFVLLCTLALKFENERRRREIPFEEATSLLADMVFEGDEDEAEAVMKKIRVARREETIKITFPKNYNSDTDCLVYLFEPSKVMNIASMNVESLKKIVSSLSESEVTGKVWNHTDRRFFGPLMDRETTAEEEARCCAERELPFVTGMYHTAAVEIAAACLSMKL</sequence>
<dbReference type="GO" id="GO:0003887">
    <property type="term" value="F:DNA-directed DNA polymerase activity"/>
    <property type="evidence" value="ECO:0007669"/>
    <property type="project" value="UniProtKB-KW"/>
</dbReference>
<dbReference type="GO" id="GO:0039693">
    <property type="term" value="P:viral DNA genome replication"/>
    <property type="evidence" value="ECO:0007669"/>
    <property type="project" value="UniProtKB-KW"/>
</dbReference>
<comment type="similarity">
    <text evidence="1">Belongs to the DNA polymerase type-B family.</text>
</comment>
<dbReference type="Gene3D" id="3.30.420.10">
    <property type="entry name" value="Ribonuclease H-like superfamily/Ribonuclease H"/>
    <property type="match status" value="1"/>
</dbReference>
<keyword evidence="4" id="KW-0548">Nucleotidyltransferase</keyword>
<evidence type="ECO:0000256" key="6">
    <source>
        <dbReference type="ARBA" id="ARBA00023109"/>
    </source>
</evidence>
<keyword evidence="5" id="KW-0239">DNA-directed DNA polymerase</keyword>
<evidence type="ECO:0000256" key="3">
    <source>
        <dbReference type="ARBA" id="ARBA00022679"/>
    </source>
</evidence>
<comment type="catalytic activity">
    <reaction evidence="7">
        <text>DNA(n) + a 2'-deoxyribonucleoside 5'-triphosphate = DNA(n+1) + diphosphate</text>
        <dbReference type="Rhea" id="RHEA:22508"/>
        <dbReference type="Rhea" id="RHEA-COMP:17339"/>
        <dbReference type="Rhea" id="RHEA-COMP:17340"/>
        <dbReference type="ChEBI" id="CHEBI:33019"/>
        <dbReference type="ChEBI" id="CHEBI:61560"/>
        <dbReference type="ChEBI" id="CHEBI:173112"/>
        <dbReference type="EC" id="2.7.7.7"/>
    </reaction>
</comment>
<dbReference type="Pfam" id="PF03104">
    <property type="entry name" value="DNA_pol_B_exo1"/>
    <property type="match status" value="1"/>
</dbReference>
<keyword evidence="3" id="KW-0808">Transferase</keyword>
<dbReference type="InterPro" id="IPR023211">
    <property type="entry name" value="DNA_pol_palm_dom_sf"/>
</dbReference>
<keyword evidence="6" id="KW-0235">DNA replication</keyword>
<name>A0A401IPN0_9VIRU</name>
<dbReference type="GO" id="GO:0000166">
    <property type="term" value="F:nucleotide binding"/>
    <property type="evidence" value="ECO:0007669"/>
    <property type="project" value="InterPro"/>
</dbReference>
<evidence type="ECO:0000313" key="9">
    <source>
        <dbReference type="EMBL" id="GBG35578.1"/>
    </source>
</evidence>
<dbReference type="SUPFAM" id="SSF53098">
    <property type="entry name" value="Ribonuclease H-like"/>
    <property type="match status" value="1"/>
</dbReference>
<dbReference type="InterPro" id="IPR043502">
    <property type="entry name" value="DNA/RNA_pol_sf"/>
</dbReference>
<proteinExistence type="inferred from homology"/>
<dbReference type="InterPro" id="IPR006172">
    <property type="entry name" value="DNA-dir_DNA_pol_B"/>
</dbReference>
<dbReference type="Gene3D" id="3.90.1600.10">
    <property type="entry name" value="Palm domain of DNA polymerase"/>
    <property type="match status" value="1"/>
</dbReference>
<dbReference type="SMART" id="SM00486">
    <property type="entry name" value="POLBc"/>
    <property type="match status" value="1"/>
</dbReference>
<reference evidence="9" key="1">
    <citation type="journal article" date="2018" name="J. Virol.">
        <title>Crustacean Genome Exploration Reveals the Evolutionary Origin of White Spot Syndrome Virus.</title>
        <authorList>
            <person name="Kawato S."/>
            <person name="Shitara A."/>
            <person name="Wang Y."/>
            <person name="Nozaki R."/>
            <person name="Kondo H."/>
            <person name="Hirono I."/>
        </authorList>
    </citation>
    <scope>NUCLEOTIDE SEQUENCE</scope>
    <source>
        <strain evidence="9">Kochi-1</strain>
    </source>
</reference>
<evidence type="ECO:0000256" key="4">
    <source>
        <dbReference type="ARBA" id="ARBA00022695"/>
    </source>
</evidence>
<evidence type="ECO:0000256" key="1">
    <source>
        <dbReference type="ARBA" id="ARBA00005755"/>
    </source>
</evidence>
<comment type="caution">
    <text evidence="9">The sequence shown here is derived from an EMBL/GenBank/DDBJ whole genome shotgun (WGS) entry which is preliminary data.</text>
</comment>
<evidence type="ECO:0000256" key="5">
    <source>
        <dbReference type="ARBA" id="ARBA00022932"/>
    </source>
</evidence>
<protein>
    <recommendedName>
        <fullName evidence="2">DNA-directed DNA polymerase</fullName>
        <ecNumber evidence="2">2.7.7.7</ecNumber>
    </recommendedName>
</protein>
<accession>A0A401IPN0</accession>
<organism evidence="9">
    <name type="scientific">Sesarmops intermedium nimavirus</name>
    <dbReference type="NCBI Taxonomy" id="2133796"/>
    <lineage>
        <taxon>Viruses</taxon>
        <taxon>Viruses incertae sedis</taxon>
        <taxon>Naldaviricetes</taxon>
        <taxon>Nimaviridae</taxon>
    </lineage>
</organism>
<dbReference type="InterPro" id="IPR017964">
    <property type="entry name" value="DNA-dir_DNA_pol_B_CS"/>
</dbReference>
<evidence type="ECO:0000259" key="8">
    <source>
        <dbReference type="Pfam" id="PF03104"/>
    </source>
</evidence>
<dbReference type="InterPro" id="IPR006133">
    <property type="entry name" value="DNA-dir_DNA_pol_B_exonuc"/>
</dbReference>
<dbReference type="PANTHER" id="PTHR10322:SF23">
    <property type="entry name" value="DNA POLYMERASE DELTA CATALYTIC SUBUNIT"/>
    <property type="match status" value="1"/>
</dbReference>
<dbReference type="PROSITE" id="PS00116">
    <property type="entry name" value="DNA_POLYMERASE_B"/>
    <property type="match status" value="1"/>
</dbReference>
<dbReference type="InterPro" id="IPR036397">
    <property type="entry name" value="RNaseH_sf"/>
</dbReference>
<dbReference type="GO" id="GO:0003676">
    <property type="term" value="F:nucleic acid binding"/>
    <property type="evidence" value="ECO:0007669"/>
    <property type="project" value="InterPro"/>
</dbReference>
<dbReference type="EC" id="2.7.7.7" evidence="2"/>
<feature type="domain" description="DNA-directed DNA polymerase family B exonuclease" evidence="8">
    <location>
        <begin position="653"/>
        <end position="799"/>
    </location>
</feature>
<dbReference type="EMBL" id="BFCG01000002">
    <property type="protein sequence ID" value="GBG35578.1"/>
    <property type="molecule type" value="Genomic_DNA"/>
</dbReference>
<dbReference type="GO" id="GO:0006261">
    <property type="term" value="P:DNA-templated DNA replication"/>
    <property type="evidence" value="ECO:0007669"/>
    <property type="project" value="TreeGrafter"/>
</dbReference>
<dbReference type="SUPFAM" id="SSF56672">
    <property type="entry name" value="DNA/RNA polymerases"/>
    <property type="match status" value="1"/>
</dbReference>
<keyword evidence="6" id="KW-1194">Viral DNA replication</keyword>
<evidence type="ECO:0000256" key="7">
    <source>
        <dbReference type="ARBA" id="ARBA00049244"/>
    </source>
</evidence>
<dbReference type="InterPro" id="IPR012337">
    <property type="entry name" value="RNaseH-like_sf"/>
</dbReference>
<dbReference type="InterPro" id="IPR050240">
    <property type="entry name" value="DNA_pol_type-B"/>
</dbReference>
<dbReference type="PANTHER" id="PTHR10322">
    <property type="entry name" value="DNA POLYMERASE CATALYTIC SUBUNIT"/>
    <property type="match status" value="1"/>
</dbReference>